<evidence type="ECO:0000256" key="3">
    <source>
        <dbReference type="ARBA" id="ARBA00023015"/>
    </source>
</evidence>
<dbReference type="InterPro" id="IPR051677">
    <property type="entry name" value="AfsR-DnrI-RedD_regulator"/>
</dbReference>
<evidence type="ECO:0000259" key="7">
    <source>
        <dbReference type="PROSITE" id="PS51755"/>
    </source>
</evidence>
<evidence type="ECO:0000256" key="2">
    <source>
        <dbReference type="ARBA" id="ARBA00023012"/>
    </source>
</evidence>
<sequence length="263" mass="28741">MRFELLGSVQIRDGDRTVPLGGVRHSATLAFLLLHSNEVVSVSKLMSAVWPARVPPTGRQMLYNAIFRLRTILSSYGGDAELLHEGPGYVLHVRDDSLDVRQFQAGVARGRSELAAGLWGEASDTFRDALGLWRGPALADLAEHGYSWPESTALDNARTAALESRIEADITLGRYRDVIGDLEGLVAAEPLWEQACGWLMQALYHSGRQADALSLYRRTRAALVSQLGLEPSPQLQALERAVLSHDLEYASTSPALHGGYGRP</sequence>
<dbReference type="SUPFAM" id="SSF46894">
    <property type="entry name" value="C-terminal effector domain of the bipartite response regulators"/>
    <property type="match status" value="1"/>
</dbReference>
<comment type="similarity">
    <text evidence="1">Belongs to the AfsR/DnrI/RedD regulatory family.</text>
</comment>
<dbReference type="GO" id="GO:0003677">
    <property type="term" value="F:DNA binding"/>
    <property type="evidence" value="ECO:0007669"/>
    <property type="project" value="UniProtKB-UniRule"/>
</dbReference>
<evidence type="ECO:0000256" key="1">
    <source>
        <dbReference type="ARBA" id="ARBA00005820"/>
    </source>
</evidence>
<dbReference type="SMART" id="SM00862">
    <property type="entry name" value="Trans_reg_C"/>
    <property type="match status" value="1"/>
</dbReference>
<dbReference type="Gene3D" id="1.10.10.10">
    <property type="entry name" value="Winged helix-like DNA-binding domain superfamily/Winged helix DNA-binding domain"/>
    <property type="match status" value="1"/>
</dbReference>
<dbReference type="InterPro" id="IPR011990">
    <property type="entry name" value="TPR-like_helical_dom_sf"/>
</dbReference>
<gene>
    <name evidence="8" type="primary">cycO</name>
</gene>
<evidence type="ECO:0000256" key="4">
    <source>
        <dbReference type="ARBA" id="ARBA00023125"/>
    </source>
</evidence>
<dbReference type="CDD" id="cd15831">
    <property type="entry name" value="BTAD"/>
    <property type="match status" value="1"/>
</dbReference>
<dbReference type="AlphaFoldDB" id="A0A0S2RRD8"/>
<keyword evidence="5" id="KW-0804">Transcription</keyword>
<keyword evidence="2" id="KW-0902">Two-component regulatory system</keyword>
<evidence type="ECO:0000256" key="6">
    <source>
        <dbReference type="PROSITE-ProRule" id="PRU01091"/>
    </source>
</evidence>
<dbReference type="PANTHER" id="PTHR35807:SF1">
    <property type="entry name" value="TRANSCRIPTIONAL REGULATOR REDD"/>
    <property type="match status" value="1"/>
</dbReference>
<dbReference type="SUPFAM" id="SSF48452">
    <property type="entry name" value="TPR-like"/>
    <property type="match status" value="1"/>
</dbReference>
<dbReference type="SMART" id="SM01043">
    <property type="entry name" value="BTAD"/>
    <property type="match status" value="1"/>
</dbReference>
<dbReference type="PANTHER" id="PTHR35807">
    <property type="entry name" value="TRANSCRIPTIONAL REGULATOR REDD-RELATED"/>
    <property type="match status" value="1"/>
</dbReference>
<dbReference type="PROSITE" id="PS51755">
    <property type="entry name" value="OMPR_PHOB"/>
    <property type="match status" value="1"/>
</dbReference>
<feature type="DNA-binding region" description="OmpR/PhoB-type" evidence="6">
    <location>
        <begin position="1"/>
        <end position="93"/>
    </location>
</feature>
<keyword evidence="4 6" id="KW-0238">DNA-binding</keyword>
<dbReference type="GO" id="GO:0006355">
    <property type="term" value="P:regulation of DNA-templated transcription"/>
    <property type="evidence" value="ECO:0007669"/>
    <property type="project" value="InterPro"/>
</dbReference>
<keyword evidence="3" id="KW-0805">Transcription regulation</keyword>
<dbReference type="InterPro" id="IPR016032">
    <property type="entry name" value="Sig_transdc_resp-reg_C-effctor"/>
</dbReference>
<protein>
    <submittedName>
        <fullName evidence="8">CycO</fullName>
    </submittedName>
</protein>
<evidence type="ECO:0000313" key="8">
    <source>
        <dbReference type="EMBL" id="ALP32055.1"/>
    </source>
</evidence>
<organism evidence="8">
    <name type="scientific">Streptomyces sp. NCIB 11649</name>
    <dbReference type="NCBI Taxonomy" id="1756463"/>
    <lineage>
        <taxon>Bacteria</taxon>
        <taxon>Bacillati</taxon>
        <taxon>Actinomycetota</taxon>
        <taxon>Actinomycetes</taxon>
        <taxon>Kitasatosporales</taxon>
        <taxon>Streptomycetaceae</taxon>
        <taxon>Streptomyces</taxon>
    </lineage>
</organism>
<name>A0A0S2RRD8_9ACTN</name>
<accession>A0A0S2RRD8</accession>
<dbReference type="InterPro" id="IPR001867">
    <property type="entry name" value="OmpR/PhoB-type_DNA-bd"/>
</dbReference>
<dbReference type="InterPro" id="IPR036388">
    <property type="entry name" value="WH-like_DNA-bd_sf"/>
</dbReference>
<evidence type="ECO:0000256" key="5">
    <source>
        <dbReference type="ARBA" id="ARBA00023163"/>
    </source>
</evidence>
<dbReference type="Gene3D" id="1.25.40.10">
    <property type="entry name" value="Tetratricopeptide repeat domain"/>
    <property type="match status" value="1"/>
</dbReference>
<dbReference type="InterPro" id="IPR005158">
    <property type="entry name" value="BTAD"/>
</dbReference>
<dbReference type="GO" id="GO:0000160">
    <property type="term" value="P:phosphorelay signal transduction system"/>
    <property type="evidence" value="ECO:0007669"/>
    <property type="project" value="UniProtKB-KW"/>
</dbReference>
<proteinExistence type="inferred from homology"/>
<dbReference type="EMBL" id="KT327068">
    <property type="protein sequence ID" value="ALP32055.1"/>
    <property type="molecule type" value="Genomic_DNA"/>
</dbReference>
<dbReference type="Pfam" id="PF03704">
    <property type="entry name" value="BTAD"/>
    <property type="match status" value="1"/>
</dbReference>
<reference evidence="8" key="1">
    <citation type="journal article" date="2015" name="Org. Lett.">
        <title>Identification of the Polyketide Biosynthetic Machinery for the Indolizidine Alkaloid Cyclizidine.</title>
        <authorList>
            <person name="Huang W."/>
            <person name="Kim S.J."/>
            <person name="Liu J."/>
            <person name="Zhang W."/>
        </authorList>
    </citation>
    <scope>NUCLEOTIDE SEQUENCE</scope>
    <source>
        <strain evidence="8">NCIB 11649</strain>
    </source>
</reference>
<feature type="domain" description="OmpR/PhoB-type" evidence="7">
    <location>
        <begin position="1"/>
        <end position="93"/>
    </location>
</feature>